<dbReference type="SUPFAM" id="SSF102114">
    <property type="entry name" value="Radical SAM enzymes"/>
    <property type="match status" value="1"/>
</dbReference>
<keyword evidence="2" id="KW-0004">4Fe-4S</keyword>
<dbReference type="PROSITE" id="PS51918">
    <property type="entry name" value="RADICAL_SAM"/>
    <property type="match status" value="1"/>
</dbReference>
<keyword evidence="3" id="KW-0949">S-adenosyl-L-methionine</keyword>
<dbReference type="SFLD" id="SFLDG01387">
    <property type="entry name" value="BtrN-like_SPASM_domain_contain"/>
    <property type="match status" value="1"/>
</dbReference>
<reference evidence="8 9" key="1">
    <citation type="journal article" date="2014" name="PLoS ONE">
        <title>Physiological and genomic features of a novel sulfur-oxidizing gammaproteobacterium belonging to a previously uncultivated symbiotic lineage isolated from a hydrothermal vent.</title>
        <authorList>
            <person name="Nunoura T."/>
            <person name="Takaki Y."/>
            <person name="Kazama H."/>
            <person name="Kakuta J."/>
            <person name="Shimamura S."/>
            <person name="Makita H."/>
            <person name="Hirai M."/>
            <person name="Miyazaki M."/>
            <person name="Takai K."/>
        </authorList>
    </citation>
    <scope>NUCLEOTIDE SEQUENCE [LARGE SCALE GENOMIC DNA]</scope>
    <source>
        <strain evidence="8 9">Hiromi1</strain>
    </source>
</reference>
<dbReference type="SFLD" id="SFLDG01067">
    <property type="entry name" value="SPASM/twitch_domain_containing"/>
    <property type="match status" value="1"/>
</dbReference>
<gene>
    <name evidence="8" type="ORF">TBH_C1589</name>
</gene>
<name>A0A7U6GIV9_9GAMM</name>
<dbReference type="InterPro" id="IPR034391">
    <property type="entry name" value="AdoMet-like_SPASM_containing"/>
</dbReference>
<dbReference type="InterPro" id="IPR007197">
    <property type="entry name" value="rSAM"/>
</dbReference>
<accession>A0A7U6GIV9</accession>
<evidence type="ECO:0000256" key="3">
    <source>
        <dbReference type="ARBA" id="ARBA00022691"/>
    </source>
</evidence>
<dbReference type="PANTHER" id="PTHR11228:SF34">
    <property type="entry name" value="TUNGSTEN-CONTAINING ALDEHYDE FERREDOXIN OXIDOREDUCTASE COFACTOR MODIFYING PROTEIN"/>
    <property type="match status" value="1"/>
</dbReference>
<evidence type="ECO:0000313" key="9">
    <source>
        <dbReference type="Proteomes" id="UP000031631"/>
    </source>
</evidence>
<dbReference type="GO" id="GO:0046872">
    <property type="term" value="F:metal ion binding"/>
    <property type="evidence" value="ECO:0007669"/>
    <property type="project" value="UniProtKB-KW"/>
</dbReference>
<dbReference type="Proteomes" id="UP000031631">
    <property type="component" value="Chromosome"/>
</dbReference>
<evidence type="ECO:0000313" key="8">
    <source>
        <dbReference type="EMBL" id="BAO44506.1"/>
    </source>
</evidence>
<evidence type="ECO:0000259" key="7">
    <source>
        <dbReference type="PROSITE" id="PS51918"/>
    </source>
</evidence>
<dbReference type="GO" id="GO:0051536">
    <property type="term" value="F:iron-sulfur cluster binding"/>
    <property type="evidence" value="ECO:0007669"/>
    <property type="project" value="UniProtKB-KW"/>
</dbReference>
<dbReference type="CDD" id="cd21109">
    <property type="entry name" value="SPASM"/>
    <property type="match status" value="1"/>
</dbReference>
<keyword evidence="4" id="KW-0479">Metal-binding</keyword>
<evidence type="ECO:0000256" key="2">
    <source>
        <dbReference type="ARBA" id="ARBA00022485"/>
    </source>
</evidence>
<dbReference type="SFLD" id="SFLDS00029">
    <property type="entry name" value="Radical_SAM"/>
    <property type="match status" value="1"/>
</dbReference>
<evidence type="ECO:0000256" key="4">
    <source>
        <dbReference type="ARBA" id="ARBA00022723"/>
    </source>
</evidence>
<evidence type="ECO:0000256" key="1">
    <source>
        <dbReference type="ARBA" id="ARBA00001966"/>
    </source>
</evidence>
<feature type="domain" description="Radical SAM core" evidence="7">
    <location>
        <begin position="68"/>
        <end position="305"/>
    </location>
</feature>
<dbReference type="InterPro" id="IPR013785">
    <property type="entry name" value="Aldolase_TIM"/>
</dbReference>
<dbReference type="Gene3D" id="3.20.20.70">
    <property type="entry name" value="Aldolase class I"/>
    <property type="match status" value="2"/>
</dbReference>
<keyword evidence="6" id="KW-0411">Iron-sulfur</keyword>
<protein>
    <recommendedName>
        <fullName evidence="7">Radical SAM core domain-containing protein</fullName>
    </recommendedName>
</protein>
<evidence type="ECO:0000256" key="6">
    <source>
        <dbReference type="ARBA" id="ARBA00023014"/>
    </source>
</evidence>
<dbReference type="CDD" id="cd01335">
    <property type="entry name" value="Radical_SAM"/>
    <property type="match status" value="1"/>
</dbReference>
<sequence>MYMTTNKERLRFAAQQLREGRYRELAQLVARKLGMGRDRDKQPASRFHSHKSQAIQGFLDFVHGGEQPSWPLEVFIEVSNLCDLQCAMCHTFSALNPKRFNLISHRHRGFFDVDLIEERMGKVLEHALVVHAFGYGEPTLHPKFERILDILDRYEVMVDFFTNGMHLDAATCEDLVSKRISKITISFSGSDREHYENIYIGGNFDQVLAGIRQLHAEKQKQKTDFPLIVINSLAFRHQVEKLPAFVRMMGEAGANVIHLKPFKTYDMIPELHGHASVFHPEQEGAILEQARGVAAEYGLRLETGDYESHQDDEAVLQSRHMGSRPLSRQTIPIGELKNLAREKRDRDGLGEKAAGKIEVQVPQVDEVNYRQHDGMYCLEPFKTLYFSYEGSAHPCCYKGVTWGDIGKNPAHEIWQSDLMHSLRQHVARQEYPVDLCHGCIRTGLYPRANAARMYSNHYARWYEERFGQPFAPELIQAMKQLPDSQELFQEMLLPLRQE</sequence>
<organism evidence="8 9">
    <name type="scientific">Thiolapillus brandeum</name>
    <dbReference type="NCBI Taxonomy" id="1076588"/>
    <lineage>
        <taxon>Bacteria</taxon>
        <taxon>Pseudomonadati</taxon>
        <taxon>Pseudomonadota</taxon>
        <taxon>Gammaproteobacteria</taxon>
        <taxon>Chromatiales</taxon>
        <taxon>Sedimenticolaceae</taxon>
        <taxon>Thiolapillus</taxon>
    </lineage>
</organism>
<dbReference type="PANTHER" id="PTHR11228">
    <property type="entry name" value="RADICAL SAM DOMAIN PROTEIN"/>
    <property type="match status" value="1"/>
</dbReference>
<proteinExistence type="predicted"/>
<dbReference type="AlphaFoldDB" id="A0A7U6GIV9"/>
<dbReference type="KEGG" id="tbn:TBH_C1589"/>
<dbReference type="EMBL" id="AP012273">
    <property type="protein sequence ID" value="BAO44506.1"/>
    <property type="molecule type" value="Genomic_DNA"/>
</dbReference>
<dbReference type="InterPro" id="IPR058240">
    <property type="entry name" value="rSAM_sf"/>
</dbReference>
<dbReference type="Pfam" id="PF13186">
    <property type="entry name" value="SPASM"/>
    <property type="match status" value="1"/>
</dbReference>
<dbReference type="GO" id="GO:0003824">
    <property type="term" value="F:catalytic activity"/>
    <property type="evidence" value="ECO:0007669"/>
    <property type="project" value="InterPro"/>
</dbReference>
<dbReference type="InterPro" id="IPR023885">
    <property type="entry name" value="4Fe4S-binding_SPASM_dom"/>
</dbReference>
<comment type="cofactor">
    <cofactor evidence="1">
        <name>[4Fe-4S] cluster</name>
        <dbReference type="ChEBI" id="CHEBI:49883"/>
    </cofactor>
</comment>
<evidence type="ECO:0000256" key="5">
    <source>
        <dbReference type="ARBA" id="ARBA00023004"/>
    </source>
</evidence>
<keyword evidence="9" id="KW-1185">Reference proteome</keyword>
<dbReference type="Pfam" id="PF04055">
    <property type="entry name" value="Radical_SAM"/>
    <property type="match status" value="1"/>
</dbReference>
<keyword evidence="5" id="KW-0408">Iron</keyword>
<dbReference type="InterPro" id="IPR050377">
    <property type="entry name" value="Radical_SAM_PqqE_MftC-like"/>
</dbReference>